<sequence length="91" mass="10231">MFHLMRSRGPRVQDEQFAGEFQWDKDVLREGRTSRQNVSWTLGPRTTSSEKDDSDFMCPDSGLKTRECTSVNSSQIMGGALVDVGSMSLVR</sequence>
<organism evidence="1 2">
    <name type="scientific">Etheostoma spectabile</name>
    <name type="common">orangethroat darter</name>
    <dbReference type="NCBI Taxonomy" id="54343"/>
    <lineage>
        <taxon>Eukaryota</taxon>
        <taxon>Metazoa</taxon>
        <taxon>Chordata</taxon>
        <taxon>Craniata</taxon>
        <taxon>Vertebrata</taxon>
        <taxon>Euteleostomi</taxon>
        <taxon>Actinopterygii</taxon>
        <taxon>Neopterygii</taxon>
        <taxon>Teleostei</taxon>
        <taxon>Neoteleostei</taxon>
        <taxon>Acanthomorphata</taxon>
        <taxon>Eupercaria</taxon>
        <taxon>Perciformes</taxon>
        <taxon>Percoidei</taxon>
        <taxon>Percidae</taxon>
        <taxon>Etheostomatinae</taxon>
        <taxon>Etheostoma</taxon>
    </lineage>
</organism>
<dbReference type="Proteomes" id="UP000327493">
    <property type="component" value="Chromosome 19"/>
</dbReference>
<evidence type="ECO:0000313" key="2">
    <source>
        <dbReference type="Proteomes" id="UP000327493"/>
    </source>
</evidence>
<name>A0A5J5CLD7_9PERO</name>
<keyword evidence="2" id="KW-1185">Reference proteome</keyword>
<proteinExistence type="predicted"/>
<evidence type="ECO:0000313" key="1">
    <source>
        <dbReference type="EMBL" id="KAA8582758.1"/>
    </source>
</evidence>
<dbReference type="EMBL" id="VOFY01000019">
    <property type="protein sequence ID" value="KAA8582758.1"/>
    <property type="molecule type" value="Genomic_DNA"/>
</dbReference>
<reference evidence="1 2" key="1">
    <citation type="submission" date="2019-08" db="EMBL/GenBank/DDBJ databases">
        <title>A chromosome-level genome assembly, high-density linkage maps, and genome scans reveal the genomic architecture of hybrid incompatibilities underlying speciation via character displacement in darters (Percidae: Etheostominae).</title>
        <authorList>
            <person name="Moran R.L."/>
            <person name="Catchen J.M."/>
            <person name="Fuller R.C."/>
        </authorList>
    </citation>
    <scope>NUCLEOTIDE SEQUENCE [LARGE SCALE GENOMIC DNA]</scope>
    <source>
        <strain evidence="1">EspeVRDwgs_2016</strain>
        <tissue evidence="1">Muscle</tissue>
    </source>
</reference>
<protein>
    <submittedName>
        <fullName evidence="1">Uncharacterized protein</fullName>
    </submittedName>
</protein>
<accession>A0A5J5CLD7</accession>
<dbReference type="AlphaFoldDB" id="A0A5J5CLD7"/>
<gene>
    <name evidence="1" type="ORF">FQN60_006429</name>
</gene>
<comment type="caution">
    <text evidence="1">The sequence shown here is derived from an EMBL/GenBank/DDBJ whole genome shotgun (WGS) entry which is preliminary data.</text>
</comment>